<feature type="region of interest" description="Disordered" evidence="1">
    <location>
        <begin position="197"/>
        <end position="218"/>
    </location>
</feature>
<accession>A0ABU8T0H8</accession>
<keyword evidence="3" id="KW-1185">Reference proteome</keyword>
<protein>
    <recommendedName>
        <fullName evidence="4">Phosphoadenosine phosphosulphate reductase domain-containing protein</fullName>
    </recommendedName>
</protein>
<comment type="caution">
    <text evidence="2">The sequence shown here is derived from an EMBL/GenBank/DDBJ whole genome shotgun (WGS) entry which is preliminary data.</text>
</comment>
<proteinExistence type="predicted"/>
<name>A0ABU8T0H8_9GAMM</name>
<gene>
    <name evidence="2" type="ORF">PQI24_19190</name>
</gene>
<organism evidence="2 3">
    <name type="scientific">Pseudoalteromonas lipolytica</name>
    <dbReference type="NCBI Taxonomy" id="570156"/>
    <lineage>
        <taxon>Bacteria</taxon>
        <taxon>Pseudomonadati</taxon>
        <taxon>Pseudomonadota</taxon>
        <taxon>Gammaproteobacteria</taxon>
        <taxon>Alteromonadales</taxon>
        <taxon>Pseudoalteromonadaceae</taxon>
        <taxon>Pseudoalteromonas</taxon>
    </lineage>
</organism>
<dbReference type="EMBL" id="JAQPZS010000025">
    <property type="protein sequence ID" value="MEJ6498165.1"/>
    <property type="molecule type" value="Genomic_DNA"/>
</dbReference>
<evidence type="ECO:0008006" key="4">
    <source>
        <dbReference type="Google" id="ProtNLM"/>
    </source>
</evidence>
<dbReference type="Gene3D" id="3.40.50.620">
    <property type="entry name" value="HUPs"/>
    <property type="match status" value="1"/>
</dbReference>
<evidence type="ECO:0000313" key="3">
    <source>
        <dbReference type="Proteomes" id="UP001377972"/>
    </source>
</evidence>
<sequence>MSVFKVNPIDIIDSVVVGTVNQVSREKLVAQAFSSSVADIRALIENERAIITSLCSFWKDSTVTLLIVMEAYRQAIAAKTIEPERPLIVSTVNTKAEAIPMQMFVNYASKRMLEYAKSVGINIQFKLVQPSLNNEFFIRYVGGQKIPATPTRSGDCSVILKVNPNEHFVNSLVESIRHSKKYGNYASSPIISCLGSREKESSRRSKNMERHNLKGKSAEDLMNSMTSQSIGNSKVYNYATIRDWETDDVFLLLSLAGSKPLQRSCYDIPGFLSNFGLLIEIYGNGTSETCEIATGQSGGAGCNGKARYGCSICTIVSKQDKTATNLAKLKRWEVLGVENTLRLRDWLFRISSNMSERALHARAFDPVGYNRVALQPNTLKPKHLDKIVRYACQLTQESIAHSERFKSLVEQGREAEHEGVQCIQNDLTLPPKIKKAFLEMYTEALLNPQNLNYYFSEVHAVLLSFRWSLDGIGAAPFRPLAIWKQIEQGKGWIPYPKLNSEMSDADIGKIQGYEALSEAVMMPVLRDEDAHKHVFDHVSLIDLWTRPLDASDIFDEDMNCSIKRGSDHSANVTAIYDLNISAGKLDGALSTALTVDGVVSLHKPKIKKVLFEGKVVSGKLLELILNTGLENEVDSYCIQKFESLLVSVPDFELNFEMFNNLVGERKLTRSLKYFEKTNLITGYSESARKVPAKINFTQRVSKVNRKKISRGNTRMVFYPLSVDSRYHQAHKQEKEMFKLCFDTHTQKLISMHDKDFLNSDEARENIFISQETVACWKEAGGLDRALELHNDYMHRLIKYRHIRKSNKYDVRKYPGTQAAELLIDRGWCYY</sequence>
<evidence type="ECO:0000313" key="2">
    <source>
        <dbReference type="EMBL" id="MEJ6498165.1"/>
    </source>
</evidence>
<dbReference type="InterPro" id="IPR014729">
    <property type="entry name" value="Rossmann-like_a/b/a_fold"/>
</dbReference>
<dbReference type="RefSeq" id="WP_339982233.1">
    <property type="nucleotide sequence ID" value="NZ_JAQPZS010000025.1"/>
</dbReference>
<evidence type="ECO:0000256" key="1">
    <source>
        <dbReference type="SAM" id="MobiDB-lite"/>
    </source>
</evidence>
<dbReference type="Proteomes" id="UP001377972">
    <property type="component" value="Unassembled WGS sequence"/>
</dbReference>
<reference evidence="2 3" key="1">
    <citation type="submission" date="2023-01" db="EMBL/GenBank/DDBJ databases">
        <title>Trichodesmium-associated heterotrophic epibiont bacteria.</title>
        <authorList>
            <person name="Cleveland C.S."/>
            <person name="Webb E.A."/>
        </authorList>
    </citation>
    <scope>NUCLEOTIDE SEQUENCE [LARGE SCALE GENOMIC DNA]</scope>
    <source>
        <strain evidence="2 3">USCH2</strain>
    </source>
</reference>